<dbReference type="Gene3D" id="3.30.70.270">
    <property type="match status" value="1"/>
</dbReference>
<dbReference type="EMBL" id="JAGRPV010000001">
    <property type="protein sequence ID" value="MDI4647291.1"/>
    <property type="molecule type" value="Genomic_DNA"/>
</dbReference>
<dbReference type="Pfam" id="PF00989">
    <property type="entry name" value="PAS"/>
    <property type="match status" value="1"/>
</dbReference>
<evidence type="ECO:0000259" key="6">
    <source>
        <dbReference type="PROSITE" id="PS50887"/>
    </source>
</evidence>
<dbReference type="CDD" id="cd01949">
    <property type="entry name" value="GGDEF"/>
    <property type="match status" value="1"/>
</dbReference>
<dbReference type="InterPro" id="IPR013515">
    <property type="entry name" value="Phytochrome_cen-reg"/>
</dbReference>
<dbReference type="Pfam" id="PF08446">
    <property type="entry name" value="PAS_2"/>
    <property type="match status" value="1"/>
</dbReference>
<name>A0ABT6TKD2_9BACL</name>
<keyword evidence="7" id="KW-0548">Nucleotidyltransferase</keyword>
<sequence>MTDDYDHDLESELNRSLLTEGDFTDDPIDLTNCEKEPIHIPGMIQPHGVLLAAANDDTRTVVQCSRNTDLLLGAPAESLLGQPLAAVIGDRALAFIEESLARPATGDKQHFLEMTIELPDGPAEFFAIFHASDDLLVVELERPTDDNAPVVNDFEWVQAFFTRIKRTHSRAGASQVAAELIKDILGYDRVMVYEFDADWNGKVIAEAKNSTMEPFLGHHYPASDIPKQARALYVRNWVRTIVDMDYEPVPIVPALHHSGKPLNLSLSVLRSVSPIHIEYMKNMGVGATMTISLIHGGELWGMIACHHDTPKYVPHRQRNLCNFLGSFFSSELHQRQRLDDYQDELHLKSLAQRLARIFGAPGTPEQLKSKLSADEDALLSVMNASGAAVQFKGRLLLFGSTPGAAEIVKLAVWLSQQAEDYAYHTNRLSSVYPRAEEYPDKAAGVVFLSLSSDYRDHIVWFRPEVVQTVTWAGDPAKAVVRIGEDYRISPRKSFAAWQEVVTNTSLPWEPKELHTLSDLKSIALKQTEEDLRLAEEKSILYARTLKENESRYLQLMEYSAVAFVTLTEGRIVFANLEAASLLRVSAANDLIGRQLADWIDPSSENELADMLGRIVAAATQLRSCRLRMKAVSDETGAPIELEMTLAHVVYGGKPSIMAIAREASGDAGEETLFTEVTRELSRYIHTDSLTELPNRRCFDETLAKDWQQCAESGKAMAVVMLDLDNFRSYNAMFGYQGADNCLRWVAESLSAVGNLRNAVVSRYGGASFVLTLAEEPTPEGRARVDMLADQLRQTVISLQIPHPQPGIGEFLTASVGVAVETNVSEGTSSDLVTRAEKALAIAKAEGKNCVYAL</sequence>
<dbReference type="InterPro" id="IPR052155">
    <property type="entry name" value="Biofilm_reg_signaling"/>
</dbReference>
<gene>
    <name evidence="7" type="ORF">KB449_20110</name>
</gene>
<dbReference type="SUPFAM" id="SSF55781">
    <property type="entry name" value="GAF domain-like"/>
    <property type="match status" value="2"/>
</dbReference>
<dbReference type="Pfam" id="PF01590">
    <property type="entry name" value="GAF"/>
    <property type="match status" value="1"/>
</dbReference>
<dbReference type="RefSeq" id="WP_282910066.1">
    <property type="nucleotide sequence ID" value="NZ_JAGRPV010000001.1"/>
</dbReference>
<dbReference type="PROSITE" id="PS50887">
    <property type="entry name" value="GGDEF"/>
    <property type="match status" value="1"/>
</dbReference>
<dbReference type="PANTHER" id="PTHR44757:SF2">
    <property type="entry name" value="BIOFILM ARCHITECTURE MAINTENANCE PROTEIN MBAA"/>
    <property type="match status" value="1"/>
</dbReference>
<reference evidence="7" key="1">
    <citation type="submission" date="2023-04" db="EMBL/GenBank/DDBJ databases">
        <title>Comparative genomic analysis of Cohnella hashimotonis sp. nov., isolated from the International Space Station.</title>
        <authorList>
            <person name="Venkateswaran K."/>
            <person name="Simpson A."/>
        </authorList>
    </citation>
    <scope>NUCLEOTIDE SEQUENCE</scope>
    <source>
        <strain evidence="7">F6_2S_P_1</strain>
    </source>
</reference>
<dbReference type="SMART" id="SM00267">
    <property type="entry name" value="GGDEF"/>
    <property type="match status" value="1"/>
</dbReference>
<keyword evidence="2" id="KW-0716">Sensory transduction</keyword>
<protein>
    <submittedName>
        <fullName evidence="7">Diguanylate cyclase</fullName>
        <ecNumber evidence="7">2.7.7.65</ecNumber>
    </submittedName>
</protein>
<dbReference type="Pfam" id="PF00990">
    <property type="entry name" value="GGDEF"/>
    <property type="match status" value="1"/>
</dbReference>
<dbReference type="PROSITE" id="PS50046">
    <property type="entry name" value="PHYTOCHROME_2"/>
    <property type="match status" value="1"/>
</dbReference>
<dbReference type="InterPro" id="IPR029016">
    <property type="entry name" value="GAF-like_dom_sf"/>
</dbReference>
<dbReference type="InterPro" id="IPR013767">
    <property type="entry name" value="PAS_fold"/>
</dbReference>
<evidence type="ECO:0000256" key="4">
    <source>
        <dbReference type="ARBA" id="ARBA00023170"/>
    </source>
</evidence>
<organism evidence="7 8">
    <name type="scientific">Cohnella hashimotonis</name>
    <dbReference type="NCBI Taxonomy" id="2826895"/>
    <lineage>
        <taxon>Bacteria</taxon>
        <taxon>Bacillati</taxon>
        <taxon>Bacillota</taxon>
        <taxon>Bacilli</taxon>
        <taxon>Bacillales</taxon>
        <taxon>Paenibacillaceae</taxon>
        <taxon>Cohnella</taxon>
    </lineage>
</organism>
<dbReference type="SUPFAM" id="SSF55073">
    <property type="entry name" value="Nucleotide cyclase"/>
    <property type="match status" value="1"/>
</dbReference>
<dbReference type="PANTHER" id="PTHR44757">
    <property type="entry name" value="DIGUANYLATE CYCLASE DGCP"/>
    <property type="match status" value="1"/>
</dbReference>
<dbReference type="Pfam" id="PF00360">
    <property type="entry name" value="PHY"/>
    <property type="match status" value="1"/>
</dbReference>
<dbReference type="InterPro" id="IPR003018">
    <property type="entry name" value="GAF"/>
</dbReference>
<dbReference type="GO" id="GO:0052621">
    <property type="term" value="F:diguanylate cyclase activity"/>
    <property type="evidence" value="ECO:0007669"/>
    <property type="project" value="UniProtKB-EC"/>
</dbReference>
<dbReference type="PRINTS" id="PR01033">
    <property type="entry name" value="PHYTOCHROME"/>
</dbReference>
<proteinExistence type="predicted"/>
<feature type="domain" description="GGDEF" evidence="6">
    <location>
        <begin position="714"/>
        <end position="853"/>
    </location>
</feature>
<dbReference type="InterPro" id="IPR043150">
    <property type="entry name" value="Phytochrome_PHY_sf"/>
</dbReference>
<keyword evidence="7" id="KW-0808">Transferase</keyword>
<dbReference type="SMART" id="SM00091">
    <property type="entry name" value="PAS"/>
    <property type="match status" value="2"/>
</dbReference>
<dbReference type="InterPro" id="IPR029787">
    <property type="entry name" value="Nucleotide_cyclase"/>
</dbReference>
<feature type="domain" description="Phytochrome chromophore attachment site" evidence="5">
    <location>
        <begin position="175"/>
        <end position="326"/>
    </location>
</feature>
<dbReference type="EC" id="2.7.7.65" evidence="7"/>
<evidence type="ECO:0000256" key="2">
    <source>
        <dbReference type="ARBA" id="ARBA00022606"/>
    </source>
</evidence>
<keyword evidence="1" id="KW-0600">Photoreceptor protein</keyword>
<dbReference type="Proteomes" id="UP001161691">
    <property type="component" value="Unassembled WGS sequence"/>
</dbReference>
<keyword evidence="4" id="KW-0675">Receptor</keyword>
<dbReference type="NCBIfam" id="TIGR00229">
    <property type="entry name" value="sensory_box"/>
    <property type="match status" value="1"/>
</dbReference>
<dbReference type="InterPro" id="IPR035965">
    <property type="entry name" value="PAS-like_dom_sf"/>
</dbReference>
<comment type="caution">
    <text evidence="7">The sequence shown here is derived from an EMBL/GenBank/DDBJ whole genome shotgun (WGS) entry which is preliminary data.</text>
</comment>
<dbReference type="InterPro" id="IPR013654">
    <property type="entry name" value="PAS_2"/>
</dbReference>
<evidence type="ECO:0000256" key="3">
    <source>
        <dbReference type="ARBA" id="ARBA00022991"/>
    </source>
</evidence>
<evidence type="ECO:0000313" key="7">
    <source>
        <dbReference type="EMBL" id="MDI4647291.1"/>
    </source>
</evidence>
<dbReference type="Gene3D" id="3.30.450.20">
    <property type="entry name" value="PAS domain"/>
    <property type="match status" value="2"/>
</dbReference>
<dbReference type="Gene3D" id="3.30.450.40">
    <property type="match status" value="1"/>
</dbReference>
<dbReference type="CDD" id="cd00130">
    <property type="entry name" value="PAS"/>
    <property type="match status" value="1"/>
</dbReference>
<dbReference type="SUPFAM" id="SSF55785">
    <property type="entry name" value="PYP-like sensor domain (PAS domain)"/>
    <property type="match status" value="2"/>
</dbReference>
<dbReference type="InterPro" id="IPR000014">
    <property type="entry name" value="PAS"/>
</dbReference>
<accession>A0ABT6TKD2</accession>
<dbReference type="SMART" id="SM00065">
    <property type="entry name" value="GAF"/>
    <property type="match status" value="1"/>
</dbReference>
<dbReference type="NCBIfam" id="TIGR00254">
    <property type="entry name" value="GGDEF"/>
    <property type="match status" value="1"/>
</dbReference>
<dbReference type="InterPro" id="IPR000160">
    <property type="entry name" value="GGDEF_dom"/>
</dbReference>
<evidence type="ECO:0000256" key="1">
    <source>
        <dbReference type="ARBA" id="ARBA00022543"/>
    </source>
</evidence>
<dbReference type="InterPro" id="IPR043128">
    <property type="entry name" value="Rev_trsase/Diguanyl_cyclase"/>
</dbReference>
<dbReference type="Gene3D" id="3.30.450.270">
    <property type="match status" value="1"/>
</dbReference>
<evidence type="ECO:0000259" key="5">
    <source>
        <dbReference type="PROSITE" id="PS50046"/>
    </source>
</evidence>
<dbReference type="InterPro" id="IPR016132">
    <property type="entry name" value="Phyto_chromo_attachment"/>
</dbReference>
<evidence type="ECO:0000313" key="8">
    <source>
        <dbReference type="Proteomes" id="UP001161691"/>
    </source>
</evidence>
<keyword evidence="8" id="KW-1185">Reference proteome</keyword>
<keyword evidence="3" id="KW-0157">Chromophore</keyword>
<dbReference type="InterPro" id="IPR001294">
    <property type="entry name" value="Phytochrome"/>
</dbReference>